<name>A0ABN8N5E3_9CNID</name>
<keyword evidence="3" id="KW-1133">Transmembrane helix</keyword>
<evidence type="ECO:0000313" key="4">
    <source>
        <dbReference type="EMBL" id="CAH3040797.1"/>
    </source>
</evidence>
<evidence type="ECO:0000256" key="2">
    <source>
        <dbReference type="RuleBase" id="RU000363"/>
    </source>
</evidence>
<dbReference type="EMBL" id="CALNXK010000008">
    <property type="protein sequence ID" value="CAH3040797.1"/>
    <property type="molecule type" value="Genomic_DNA"/>
</dbReference>
<dbReference type="InterPro" id="IPR036291">
    <property type="entry name" value="NAD(P)-bd_dom_sf"/>
</dbReference>
<dbReference type="InterPro" id="IPR002347">
    <property type="entry name" value="SDR_fam"/>
</dbReference>
<evidence type="ECO:0000256" key="3">
    <source>
        <dbReference type="SAM" id="Phobius"/>
    </source>
</evidence>
<dbReference type="Proteomes" id="UP001159405">
    <property type="component" value="Unassembled WGS sequence"/>
</dbReference>
<evidence type="ECO:0000256" key="1">
    <source>
        <dbReference type="ARBA" id="ARBA00023002"/>
    </source>
</evidence>
<dbReference type="PRINTS" id="PR00081">
    <property type="entry name" value="GDHRDH"/>
</dbReference>
<protein>
    <submittedName>
        <fullName evidence="4">Uncharacterized protein</fullName>
    </submittedName>
</protein>
<dbReference type="PRINTS" id="PR00080">
    <property type="entry name" value="SDRFAMILY"/>
</dbReference>
<accession>A0ABN8N5E3</accession>
<comment type="caution">
    <text evidence="4">The sequence shown here is derived from an EMBL/GenBank/DDBJ whole genome shotgun (WGS) entry which is preliminary data.</text>
</comment>
<feature type="transmembrane region" description="Helical" evidence="3">
    <location>
        <begin position="28"/>
        <end position="53"/>
    </location>
</feature>
<sequence>MLPFSPGSLGFSIRPAVSADMFSELPQFWFSLQGFLLVIILVVTLYFISCLLFPDVSVSDLEKKAVLITGCDSGFGYELAKKLDSRGLQVFAGCLTSEGQAKLRSECSRQLTTLQLDVTNASDVQNALKEVNSHLPPQGLWAIVNNAGIGPVGLIEWQTVEEMKHVLDVNLWGMVSVTKAFLPQLKKTKGRIVNVASTWGTISLPSVTAYCISKHGVQAFCDSLRREVKQFGVSVHILDPGMFRTNLANSEVAIKQIERLWANLDVDTKESYGGELNLGKALYAAQFMFFLSPHIYKVVDAMMHAVTSTRPKLRYGVGWDHKFFWRPLSLLPSEIKDLILPSYASTQRSSVNHT</sequence>
<gene>
    <name evidence="4" type="ORF">PLOB_00045442</name>
</gene>
<keyword evidence="3" id="KW-0472">Membrane</keyword>
<keyword evidence="1" id="KW-0560">Oxidoreductase</keyword>
<evidence type="ECO:0000313" key="5">
    <source>
        <dbReference type="Proteomes" id="UP001159405"/>
    </source>
</evidence>
<dbReference type="Pfam" id="PF00106">
    <property type="entry name" value="adh_short"/>
    <property type="match status" value="1"/>
</dbReference>
<dbReference type="Gene3D" id="3.40.50.720">
    <property type="entry name" value="NAD(P)-binding Rossmann-like Domain"/>
    <property type="match status" value="1"/>
</dbReference>
<comment type="similarity">
    <text evidence="2">Belongs to the short-chain dehydrogenases/reductases (SDR) family.</text>
</comment>
<dbReference type="SUPFAM" id="SSF51735">
    <property type="entry name" value="NAD(P)-binding Rossmann-fold domains"/>
    <property type="match status" value="1"/>
</dbReference>
<keyword evidence="3" id="KW-0812">Transmembrane</keyword>
<dbReference type="InterPro" id="IPR020904">
    <property type="entry name" value="Sc_DH/Rdtase_CS"/>
</dbReference>
<dbReference type="PROSITE" id="PS00061">
    <property type="entry name" value="ADH_SHORT"/>
    <property type="match status" value="1"/>
</dbReference>
<keyword evidence="5" id="KW-1185">Reference proteome</keyword>
<organism evidence="4 5">
    <name type="scientific">Porites lobata</name>
    <dbReference type="NCBI Taxonomy" id="104759"/>
    <lineage>
        <taxon>Eukaryota</taxon>
        <taxon>Metazoa</taxon>
        <taxon>Cnidaria</taxon>
        <taxon>Anthozoa</taxon>
        <taxon>Hexacorallia</taxon>
        <taxon>Scleractinia</taxon>
        <taxon>Fungiina</taxon>
        <taxon>Poritidae</taxon>
        <taxon>Porites</taxon>
    </lineage>
</organism>
<proteinExistence type="inferred from homology"/>
<dbReference type="PANTHER" id="PTHR43313:SF1">
    <property type="entry name" value="3BETA-HYDROXYSTEROID DEHYDROGENASE DHS-16"/>
    <property type="match status" value="1"/>
</dbReference>
<dbReference type="PANTHER" id="PTHR43313">
    <property type="entry name" value="SHORT-CHAIN DEHYDROGENASE/REDUCTASE FAMILY 9C"/>
    <property type="match status" value="1"/>
</dbReference>
<reference evidence="4 5" key="1">
    <citation type="submission" date="2022-05" db="EMBL/GenBank/DDBJ databases">
        <authorList>
            <consortium name="Genoscope - CEA"/>
            <person name="William W."/>
        </authorList>
    </citation>
    <scope>NUCLEOTIDE SEQUENCE [LARGE SCALE GENOMIC DNA]</scope>
</reference>